<evidence type="ECO:0000256" key="4">
    <source>
        <dbReference type="ARBA" id="ARBA00022692"/>
    </source>
</evidence>
<dbReference type="GO" id="GO:0005886">
    <property type="term" value="C:plasma membrane"/>
    <property type="evidence" value="ECO:0007669"/>
    <property type="project" value="UniProtKB-SubCell"/>
</dbReference>
<gene>
    <name evidence="9" type="ORF">NE398_08460</name>
</gene>
<organism evidence="9 10">
    <name type="scientific">Clostridium tertium</name>
    <dbReference type="NCBI Taxonomy" id="1559"/>
    <lineage>
        <taxon>Bacteria</taxon>
        <taxon>Bacillati</taxon>
        <taxon>Bacillota</taxon>
        <taxon>Clostridia</taxon>
        <taxon>Eubacteriales</taxon>
        <taxon>Clostridiaceae</taxon>
        <taxon>Clostridium</taxon>
    </lineage>
</organism>
<evidence type="ECO:0000256" key="5">
    <source>
        <dbReference type="ARBA" id="ARBA00022989"/>
    </source>
</evidence>
<feature type="transmembrane region" description="Helical" evidence="7">
    <location>
        <begin position="151"/>
        <end position="175"/>
    </location>
</feature>
<feature type="transmembrane region" description="Helical" evidence="7">
    <location>
        <begin position="399"/>
        <end position="417"/>
    </location>
</feature>
<evidence type="ECO:0000256" key="1">
    <source>
        <dbReference type="ARBA" id="ARBA00004651"/>
    </source>
</evidence>
<feature type="transmembrane region" description="Helical" evidence="7">
    <location>
        <begin position="71"/>
        <end position="91"/>
    </location>
</feature>
<feature type="transmembrane region" description="Helical" evidence="7">
    <location>
        <begin position="34"/>
        <end position="59"/>
    </location>
</feature>
<feature type="transmembrane region" description="Helical" evidence="7">
    <location>
        <begin position="6"/>
        <end position="22"/>
    </location>
</feature>
<dbReference type="Proteomes" id="UP001141183">
    <property type="component" value="Unassembled WGS sequence"/>
</dbReference>
<feature type="transmembrane region" description="Helical" evidence="7">
    <location>
        <begin position="366"/>
        <end position="387"/>
    </location>
</feature>
<dbReference type="Pfam" id="PF07690">
    <property type="entry name" value="MFS_1"/>
    <property type="match status" value="1"/>
</dbReference>
<feature type="transmembrane region" description="Helical" evidence="7">
    <location>
        <begin position="462"/>
        <end position="481"/>
    </location>
</feature>
<dbReference type="PANTHER" id="PTHR43266">
    <property type="entry name" value="MACROLIDE-EFFLUX PROTEIN"/>
    <property type="match status" value="1"/>
</dbReference>
<keyword evidence="3" id="KW-1003">Cell membrane</keyword>
<dbReference type="Gene3D" id="1.20.1250.20">
    <property type="entry name" value="MFS general substrate transporter like domains"/>
    <property type="match status" value="2"/>
</dbReference>
<keyword evidence="4 7" id="KW-0812">Transmembrane</keyword>
<dbReference type="RefSeq" id="WP_272470289.1">
    <property type="nucleotide sequence ID" value="NZ_CAJMCA010000082.1"/>
</dbReference>
<dbReference type="CDD" id="cd06173">
    <property type="entry name" value="MFS_MefA_like"/>
    <property type="match status" value="1"/>
</dbReference>
<dbReference type="InterPro" id="IPR036259">
    <property type="entry name" value="MFS_trans_sf"/>
</dbReference>
<keyword evidence="6 7" id="KW-0472">Membrane</keyword>
<evidence type="ECO:0000256" key="7">
    <source>
        <dbReference type="SAM" id="Phobius"/>
    </source>
</evidence>
<evidence type="ECO:0000313" key="9">
    <source>
        <dbReference type="EMBL" id="MDC4240196.1"/>
    </source>
</evidence>
<protein>
    <submittedName>
        <fullName evidence="9">MFS transporter</fullName>
    </submittedName>
</protein>
<accession>A0A9X3XKQ5</accession>
<feature type="transmembrane region" description="Helical" evidence="7">
    <location>
        <begin position="329"/>
        <end position="354"/>
    </location>
</feature>
<evidence type="ECO:0000256" key="2">
    <source>
        <dbReference type="ARBA" id="ARBA00022448"/>
    </source>
</evidence>
<comment type="subcellular location">
    <subcellularLocation>
        <location evidence="1">Cell membrane</location>
        <topology evidence="1">Multi-pass membrane protein</topology>
    </subcellularLocation>
</comment>
<keyword evidence="2" id="KW-0813">Transport</keyword>
<feature type="domain" description="Major facilitator superfamily (MFS) profile" evidence="8">
    <location>
        <begin position="1"/>
        <end position="187"/>
    </location>
</feature>
<dbReference type="InterPro" id="IPR020846">
    <property type="entry name" value="MFS_dom"/>
</dbReference>
<feature type="transmembrane region" description="Helical" evidence="7">
    <location>
        <begin position="98"/>
        <end position="117"/>
    </location>
</feature>
<feature type="transmembrane region" description="Helical" evidence="7">
    <location>
        <begin position="423"/>
        <end position="450"/>
    </location>
</feature>
<dbReference type="AlphaFoldDB" id="A0A9X3XKQ5"/>
<evidence type="ECO:0000256" key="6">
    <source>
        <dbReference type="ARBA" id="ARBA00023136"/>
    </source>
</evidence>
<proteinExistence type="predicted"/>
<keyword evidence="10" id="KW-1185">Reference proteome</keyword>
<comment type="caution">
    <text evidence="9">The sequence shown here is derived from an EMBL/GenBank/DDBJ whole genome shotgun (WGS) entry which is preliminary data.</text>
</comment>
<keyword evidence="5 7" id="KW-1133">Transmembrane helix</keyword>
<dbReference type="EMBL" id="JAMRYU010000007">
    <property type="protein sequence ID" value="MDC4240196.1"/>
    <property type="molecule type" value="Genomic_DNA"/>
</dbReference>
<dbReference type="PROSITE" id="PS50850">
    <property type="entry name" value="MFS"/>
    <property type="match status" value="1"/>
</dbReference>
<dbReference type="SUPFAM" id="SSF103473">
    <property type="entry name" value="MFS general substrate transporter"/>
    <property type="match status" value="1"/>
</dbReference>
<reference evidence="9" key="1">
    <citation type="submission" date="2022-05" db="EMBL/GenBank/DDBJ databases">
        <title>Draft genome sequence of Clostridium tertium strain CP3 isolated from Peru.</title>
        <authorList>
            <person name="Hurtado R."/>
            <person name="Lima L."/>
            <person name="Sousa T."/>
            <person name="Jaiswal A.K."/>
            <person name="Tiwari S."/>
            <person name="Maturrano L."/>
            <person name="Brenig B."/>
            <person name="Azevedo V."/>
        </authorList>
    </citation>
    <scope>NUCLEOTIDE SEQUENCE</scope>
    <source>
        <strain evidence="9">CP3</strain>
    </source>
</reference>
<dbReference type="GO" id="GO:0022857">
    <property type="term" value="F:transmembrane transporter activity"/>
    <property type="evidence" value="ECO:0007669"/>
    <property type="project" value="InterPro"/>
</dbReference>
<name>A0A9X3XKQ5_9CLOT</name>
<sequence>MKNKNFIIIVIGQIISLFGNAIQRFSMSLYLLEFTGSTATFANILAISTIPYILFAPIAGMLSDRVNKKKIMVYLDFFCSFLIGGYAIILLNGRDHEVIVAIVMFMLSICFTLYGPAVTSSIPQIVEEDKLTSANGVINQVGSIVNFAGPILAGVLYGIVGIKAIVIINAISFFASAIMELFLDIPDLVVSEEVEINEKVKVDEAVAESKLELNDVVTYEKNIVTTELATTMLDSRTSELEERVAASLRSEENEEVTVISENAKDIIKGNKEVVTVSEVIKENKKATMVSENIKGTAKREEKILSIEFIKNSFIDMGKTFKYLSKEKKVVLGIIASYALCNIFLVPVLTILAPYFINIFLGLPSEIYGIVEGICVLGMILGGFWISVKPNMFKIKKVHYTYLPMVAGVILMSTLGGIKANNYTIAFLFAIGGLAIMMSLSLSNVLTLTFIQKEVPLEMLGRVSAFSTAVATISVAPGQLLYGQIIDTGMPIGLILLITAIANIVLVMFVKWNVREIN</sequence>
<dbReference type="InterPro" id="IPR011701">
    <property type="entry name" value="MFS"/>
</dbReference>
<feature type="transmembrane region" description="Helical" evidence="7">
    <location>
        <begin position="487"/>
        <end position="509"/>
    </location>
</feature>
<evidence type="ECO:0000259" key="8">
    <source>
        <dbReference type="PROSITE" id="PS50850"/>
    </source>
</evidence>
<dbReference type="PANTHER" id="PTHR43266:SF9">
    <property type="entry name" value="PERMEASE, MAJOR FACILITATOR SUPERFAMILY-RELATED"/>
    <property type="match status" value="1"/>
</dbReference>
<evidence type="ECO:0000313" key="10">
    <source>
        <dbReference type="Proteomes" id="UP001141183"/>
    </source>
</evidence>
<evidence type="ECO:0000256" key="3">
    <source>
        <dbReference type="ARBA" id="ARBA00022475"/>
    </source>
</evidence>